<evidence type="ECO:0000313" key="14">
    <source>
        <dbReference type="Proteomes" id="UP000694383"/>
    </source>
</evidence>
<keyword evidence="14" id="KW-1185">Reference proteome</keyword>
<evidence type="ECO:0000256" key="3">
    <source>
        <dbReference type="ARBA" id="ARBA00022448"/>
    </source>
</evidence>
<evidence type="ECO:0000256" key="1">
    <source>
        <dbReference type="ARBA" id="ARBA00004141"/>
    </source>
</evidence>
<keyword evidence="6 11" id="KW-1133">Transmembrane helix</keyword>
<keyword evidence="7 11" id="KW-0472">Membrane</keyword>
<keyword evidence="4 11" id="KW-0812">Transmembrane</keyword>
<evidence type="ECO:0000313" key="13">
    <source>
        <dbReference type="Ensembl" id="ENSOSIP00000040065.1"/>
    </source>
</evidence>
<dbReference type="PANTHER" id="PTHR22950">
    <property type="entry name" value="AMINO ACID TRANSPORTER"/>
    <property type="match status" value="1"/>
</dbReference>
<evidence type="ECO:0000256" key="11">
    <source>
        <dbReference type="SAM" id="Phobius"/>
    </source>
</evidence>
<comment type="similarity">
    <text evidence="2">Belongs to the amino acid/polyamine transporter 2 family.</text>
</comment>
<dbReference type="InterPro" id="IPR013057">
    <property type="entry name" value="AA_transpt_TM"/>
</dbReference>
<evidence type="ECO:0000256" key="6">
    <source>
        <dbReference type="ARBA" id="ARBA00022989"/>
    </source>
</evidence>
<sequence length="198" mass="22337">DQAIRNIPKENRQGLACYQISVGFEICLVFAFFLLFLRFLGILLFNPCFNGFEGLAGKKTQAFWIWWLIKLCHLFILQLQGLPYALNQAGLPLGLVLLIAVACITDYSIVLLIKGGNLSGSNSYQSLVQSTFGFPGYLILSVLQFLYPFIAMISYNITTGDTLTKVFQRIPGGRRTLHAYRWINASFCLMDVIFRVCL</sequence>
<name>A0A8C7Z984_9TELE</name>
<evidence type="ECO:0000256" key="10">
    <source>
        <dbReference type="ARBA" id="ARBA00041723"/>
    </source>
</evidence>
<dbReference type="Pfam" id="PF01490">
    <property type="entry name" value="Aa_trans"/>
    <property type="match status" value="1"/>
</dbReference>
<dbReference type="GeneTree" id="ENSGT00940000157782"/>
<dbReference type="GO" id="GO:0015179">
    <property type="term" value="F:L-amino acid transmembrane transporter activity"/>
    <property type="evidence" value="ECO:0007669"/>
    <property type="project" value="TreeGrafter"/>
</dbReference>
<feature type="transmembrane region" description="Helical" evidence="11">
    <location>
        <begin position="93"/>
        <end position="114"/>
    </location>
</feature>
<evidence type="ECO:0000256" key="9">
    <source>
        <dbReference type="ARBA" id="ARBA00040814"/>
    </source>
</evidence>
<keyword evidence="3" id="KW-0813">Transport</keyword>
<evidence type="ECO:0000256" key="8">
    <source>
        <dbReference type="ARBA" id="ARBA00037101"/>
    </source>
</evidence>
<evidence type="ECO:0000256" key="5">
    <source>
        <dbReference type="ARBA" id="ARBA00022970"/>
    </source>
</evidence>
<dbReference type="AlphaFoldDB" id="A0A8C7Z984"/>
<reference evidence="13" key="2">
    <citation type="submission" date="2025-09" db="UniProtKB">
        <authorList>
            <consortium name="Ensembl"/>
        </authorList>
    </citation>
    <scope>IDENTIFICATION</scope>
</reference>
<protein>
    <recommendedName>
        <fullName evidence="9">Putative sodium-coupled neutral amino acid transporter 11</fullName>
    </recommendedName>
    <alternativeName>
        <fullName evidence="10">Solute carrier family 38 member 11</fullName>
    </alternativeName>
</protein>
<dbReference type="GO" id="GO:0016020">
    <property type="term" value="C:membrane"/>
    <property type="evidence" value="ECO:0007669"/>
    <property type="project" value="UniProtKB-SubCell"/>
</dbReference>
<feature type="transmembrane region" description="Helical" evidence="11">
    <location>
        <begin position="64"/>
        <end position="86"/>
    </location>
</feature>
<dbReference type="Proteomes" id="UP000694383">
    <property type="component" value="Unplaced"/>
</dbReference>
<comment type="function">
    <text evidence="8">Putative sodium-dependent amino acid/proton antiporter.</text>
</comment>
<dbReference type="Ensembl" id="ENSOSIT00000042210.1">
    <property type="protein sequence ID" value="ENSOSIP00000040065.1"/>
    <property type="gene ID" value="ENSOSIG00000019594.1"/>
</dbReference>
<reference evidence="13" key="1">
    <citation type="submission" date="2025-08" db="UniProtKB">
        <authorList>
            <consortium name="Ensembl"/>
        </authorList>
    </citation>
    <scope>IDENTIFICATION</scope>
</reference>
<dbReference type="PANTHER" id="PTHR22950:SF458">
    <property type="entry name" value="SODIUM-COUPLED NEUTRAL AMINO ACID TRANSPORTER 11-RELATED"/>
    <property type="match status" value="1"/>
</dbReference>
<proteinExistence type="inferred from homology"/>
<keyword evidence="5" id="KW-0029">Amino-acid transport</keyword>
<feature type="domain" description="Amino acid transporter transmembrane" evidence="12">
    <location>
        <begin position="81"/>
        <end position="183"/>
    </location>
</feature>
<feature type="transmembrane region" description="Helical" evidence="11">
    <location>
        <begin position="134"/>
        <end position="158"/>
    </location>
</feature>
<comment type="subcellular location">
    <subcellularLocation>
        <location evidence="1">Membrane</location>
        <topology evidence="1">Multi-pass membrane protein</topology>
    </subcellularLocation>
</comment>
<evidence type="ECO:0000256" key="7">
    <source>
        <dbReference type="ARBA" id="ARBA00023136"/>
    </source>
</evidence>
<accession>A0A8C7Z984</accession>
<evidence type="ECO:0000256" key="4">
    <source>
        <dbReference type="ARBA" id="ARBA00022692"/>
    </source>
</evidence>
<evidence type="ECO:0000259" key="12">
    <source>
        <dbReference type="Pfam" id="PF01490"/>
    </source>
</evidence>
<organism evidence="13 14">
    <name type="scientific">Oryzias sinensis</name>
    <name type="common">Chinese medaka</name>
    <dbReference type="NCBI Taxonomy" id="183150"/>
    <lineage>
        <taxon>Eukaryota</taxon>
        <taxon>Metazoa</taxon>
        <taxon>Chordata</taxon>
        <taxon>Craniata</taxon>
        <taxon>Vertebrata</taxon>
        <taxon>Euteleostomi</taxon>
        <taxon>Actinopterygii</taxon>
        <taxon>Neopterygii</taxon>
        <taxon>Teleostei</taxon>
        <taxon>Neoteleostei</taxon>
        <taxon>Acanthomorphata</taxon>
        <taxon>Ovalentaria</taxon>
        <taxon>Atherinomorphae</taxon>
        <taxon>Beloniformes</taxon>
        <taxon>Adrianichthyidae</taxon>
        <taxon>Oryziinae</taxon>
        <taxon>Oryzias</taxon>
    </lineage>
</organism>
<feature type="transmembrane region" description="Helical" evidence="11">
    <location>
        <begin position="20"/>
        <end position="44"/>
    </location>
</feature>
<evidence type="ECO:0000256" key="2">
    <source>
        <dbReference type="ARBA" id="ARBA00008066"/>
    </source>
</evidence>